<protein>
    <submittedName>
        <fullName evidence="1">Spore coat polysaccharide biosynthesis predicted glycosyltransferase SpsG</fullName>
    </submittedName>
</protein>
<dbReference type="EMBL" id="JBEPME010000001">
    <property type="protein sequence ID" value="MET3655256.1"/>
    <property type="molecule type" value="Genomic_DNA"/>
</dbReference>
<dbReference type="RefSeq" id="WP_067213300.1">
    <property type="nucleotide sequence ID" value="NZ_CP014616.1"/>
</dbReference>
<dbReference type="Proteomes" id="UP001549104">
    <property type="component" value="Unassembled WGS sequence"/>
</dbReference>
<dbReference type="SUPFAM" id="SSF53756">
    <property type="entry name" value="UDP-Glycosyltransferase/glycogen phosphorylase"/>
    <property type="match status" value="1"/>
</dbReference>
<sequence>MIPIDGQQKKTVAIHISRSDGKGTYPARRAAMITNALADEIDIVYLCGVDSPPVPEGFKAISTPSNALFLQALASIKPDLLLRDSGSTIQEEIEKITELVPSIIHFDDFGDGGKCADLVFQTLYVESNDSAPDHYVLGRESFIADEQMASVKHIGLRKAQLGPLPHLVISFGEEDEGNLTYRALRHIMQLQIPLKVTVLIGEQYAHDTSTIRMMALERRNTTVLVPPYNYAEIYAAADIILCASGYMPYEVAVMGIPCVVLAQNDFEVGLAFPKEQHGFIHLGLGRKVKQSSLLNAIMEPLLHEPLRKKAIARQTALGLGDGKDAVCEAIRYYLEYPKRNTSGGAGKKTSDMLH</sequence>
<keyword evidence="2" id="KW-1185">Reference proteome</keyword>
<organism evidence="1 2">
    <name type="scientific">Sporosarcina psychrophila</name>
    <name type="common">Bacillus psychrophilus</name>
    <dbReference type="NCBI Taxonomy" id="1476"/>
    <lineage>
        <taxon>Bacteria</taxon>
        <taxon>Bacillati</taxon>
        <taxon>Bacillota</taxon>
        <taxon>Bacilli</taxon>
        <taxon>Bacillales</taxon>
        <taxon>Caryophanaceae</taxon>
        <taxon>Sporosarcina</taxon>
    </lineage>
</organism>
<dbReference type="Gene3D" id="3.40.50.2000">
    <property type="entry name" value="Glycogen Phosphorylase B"/>
    <property type="match status" value="1"/>
</dbReference>
<accession>A0ABV2K2F7</accession>
<evidence type="ECO:0000313" key="2">
    <source>
        <dbReference type="Proteomes" id="UP001549104"/>
    </source>
</evidence>
<name>A0ABV2K2F7_SPOPS</name>
<reference evidence="1 2" key="1">
    <citation type="submission" date="2024-06" db="EMBL/GenBank/DDBJ databases">
        <title>Sorghum-associated microbial communities from plants grown in Nebraska, USA.</title>
        <authorList>
            <person name="Schachtman D."/>
        </authorList>
    </citation>
    <scope>NUCLEOTIDE SEQUENCE [LARGE SCALE GENOMIC DNA]</scope>
    <source>
        <strain evidence="1 2">1288</strain>
    </source>
</reference>
<proteinExistence type="predicted"/>
<evidence type="ECO:0000313" key="1">
    <source>
        <dbReference type="EMBL" id="MET3655256.1"/>
    </source>
</evidence>
<comment type="caution">
    <text evidence="1">The sequence shown here is derived from an EMBL/GenBank/DDBJ whole genome shotgun (WGS) entry which is preliminary data.</text>
</comment>
<gene>
    <name evidence="1" type="ORF">ABIC55_000340</name>
</gene>